<dbReference type="KEGG" id="gtl:EP073_05295"/>
<name>A0A410JXC0_9BACT</name>
<proteinExistence type="predicted"/>
<evidence type="ECO:0000313" key="2">
    <source>
        <dbReference type="Proteomes" id="UP000287502"/>
    </source>
</evidence>
<dbReference type="PROSITE" id="PS51257">
    <property type="entry name" value="PROKAR_LIPOPROTEIN"/>
    <property type="match status" value="1"/>
</dbReference>
<sequence length="204" mass="22098">MRRLLLISIIILGLFGCASYTVNVTGYGGLDDYTAKTYDFMLSQDIKTDLEAMGYVSMLEKQLACIGWEKDTKSSEYVIAPSFGITGSKDNEPKARFGVGVGAGTFGSGLSLGTFLGTSTGSSSRDDFTKYLDVKLFAKGKTGEQPIWQGKIFIQDSEDKLSEVMPVLVKFAVENFGKSTDGSKEFTFNATGKNMEALETCPAE</sequence>
<keyword evidence="2" id="KW-1185">Reference proteome</keyword>
<gene>
    <name evidence="1" type="ORF">EP073_05295</name>
</gene>
<evidence type="ECO:0000313" key="1">
    <source>
        <dbReference type="EMBL" id="QAR32837.1"/>
    </source>
</evidence>
<dbReference type="AlphaFoldDB" id="A0A410JXC0"/>
<reference evidence="1 2" key="1">
    <citation type="submission" date="2019-01" db="EMBL/GenBank/DDBJ databases">
        <title>Geovibrio thiophilus DSM 11263, complete genome.</title>
        <authorList>
            <person name="Spring S."/>
            <person name="Bunk B."/>
            <person name="Sproer C."/>
        </authorList>
    </citation>
    <scope>NUCLEOTIDE SEQUENCE [LARGE SCALE GENOMIC DNA]</scope>
    <source>
        <strain evidence="1 2">DSM 11263</strain>
    </source>
</reference>
<dbReference type="RefSeq" id="WP_128466123.1">
    <property type="nucleotide sequence ID" value="NZ_CP035108.1"/>
</dbReference>
<evidence type="ECO:0008006" key="3">
    <source>
        <dbReference type="Google" id="ProtNLM"/>
    </source>
</evidence>
<dbReference type="OrthoDB" id="9813862at2"/>
<accession>A0A410JXC0</accession>
<protein>
    <recommendedName>
        <fullName evidence="3">DUF4136 domain-containing protein</fullName>
    </recommendedName>
</protein>
<dbReference type="EMBL" id="CP035108">
    <property type="protein sequence ID" value="QAR32837.1"/>
    <property type="molecule type" value="Genomic_DNA"/>
</dbReference>
<dbReference type="Proteomes" id="UP000287502">
    <property type="component" value="Chromosome"/>
</dbReference>
<organism evidence="1 2">
    <name type="scientific">Geovibrio thiophilus</name>
    <dbReference type="NCBI Taxonomy" id="139438"/>
    <lineage>
        <taxon>Bacteria</taxon>
        <taxon>Pseudomonadati</taxon>
        <taxon>Deferribacterota</taxon>
        <taxon>Deferribacteres</taxon>
        <taxon>Deferribacterales</taxon>
        <taxon>Geovibrionaceae</taxon>
        <taxon>Geovibrio</taxon>
    </lineage>
</organism>